<dbReference type="Gene3D" id="3.40.50.150">
    <property type="entry name" value="Vaccinia Virus protein VP39"/>
    <property type="match status" value="1"/>
</dbReference>
<name>A0A812VYJ8_SYMPI</name>
<dbReference type="Pfam" id="PF13489">
    <property type="entry name" value="Methyltransf_23"/>
    <property type="match status" value="1"/>
</dbReference>
<proteinExistence type="predicted"/>
<feature type="region of interest" description="Disordered" evidence="1">
    <location>
        <begin position="1"/>
        <end position="62"/>
    </location>
</feature>
<keyword evidence="3" id="KW-1185">Reference proteome</keyword>
<dbReference type="InterPro" id="IPR029063">
    <property type="entry name" value="SAM-dependent_MTases_sf"/>
</dbReference>
<comment type="caution">
    <text evidence="2">The sequence shown here is derived from an EMBL/GenBank/DDBJ whole genome shotgun (WGS) entry which is preliminary data.</text>
</comment>
<evidence type="ECO:0000313" key="3">
    <source>
        <dbReference type="Proteomes" id="UP000649617"/>
    </source>
</evidence>
<dbReference type="Proteomes" id="UP000649617">
    <property type="component" value="Unassembled WGS sequence"/>
</dbReference>
<dbReference type="SUPFAM" id="SSF53335">
    <property type="entry name" value="S-adenosyl-L-methionine-dependent methyltransferases"/>
    <property type="match status" value="1"/>
</dbReference>
<dbReference type="AlphaFoldDB" id="A0A812VYJ8"/>
<feature type="compositionally biased region" description="Polar residues" evidence="1">
    <location>
        <begin position="1"/>
        <end position="12"/>
    </location>
</feature>
<accession>A0A812VYJ8</accession>
<evidence type="ECO:0000256" key="1">
    <source>
        <dbReference type="SAM" id="MobiDB-lite"/>
    </source>
</evidence>
<sequence>MPGTETLLTTAPLQDLPQVGKEDEEQPVEDRKSEEDETESLGPEETTAASCSGPTLPPSLPVNEATELKSKIWKATREWGYDQQAYSYRPFKGLNLLDIGMGQGPMGVVAMHVGVKSYKGMDPALCINRNAMTRDKRVGRAPNPIECEMVRDSAACKGKGEACEMFRHCTALMSKKYRGFPFTGLEMMQAFKGKIVLLPGTFATLRPTGLIQPGSFDVATLWLVTEHLPDNRQVIEGIFEWTKPEQLLALKHHNYYGFDGHHQKPRYPEDYNSKNVAENGVVFWKHLEPTSWVFNYTNTNRVRLGDLMALVDVYFECAWRATFVASWERALAARPQLRHSLEQRGFHQNELIINKWTIACVRRKQPYFPEGGSDWLDSRIWLHPPTDGSYIPRSLPKKLTKKMTKLTASAVVEFVPPGRQNLKRYLVG</sequence>
<dbReference type="OrthoDB" id="411125at2759"/>
<dbReference type="EMBL" id="CAJNIZ010043382">
    <property type="protein sequence ID" value="CAE7658598.1"/>
    <property type="molecule type" value="Genomic_DNA"/>
</dbReference>
<gene>
    <name evidence="2" type="ORF">SPIL2461_LOCUS17782</name>
</gene>
<reference evidence="2" key="1">
    <citation type="submission" date="2021-02" db="EMBL/GenBank/DDBJ databases">
        <authorList>
            <person name="Dougan E. K."/>
            <person name="Rhodes N."/>
            <person name="Thang M."/>
            <person name="Chan C."/>
        </authorList>
    </citation>
    <scope>NUCLEOTIDE SEQUENCE</scope>
</reference>
<organism evidence="2 3">
    <name type="scientific">Symbiodinium pilosum</name>
    <name type="common">Dinoflagellate</name>
    <dbReference type="NCBI Taxonomy" id="2952"/>
    <lineage>
        <taxon>Eukaryota</taxon>
        <taxon>Sar</taxon>
        <taxon>Alveolata</taxon>
        <taxon>Dinophyceae</taxon>
        <taxon>Suessiales</taxon>
        <taxon>Symbiodiniaceae</taxon>
        <taxon>Symbiodinium</taxon>
    </lineage>
</organism>
<evidence type="ECO:0000313" key="2">
    <source>
        <dbReference type="EMBL" id="CAE7658598.1"/>
    </source>
</evidence>
<protein>
    <submittedName>
        <fullName evidence="2">Uncharacterized protein</fullName>
    </submittedName>
</protein>